<evidence type="ECO:0000256" key="1">
    <source>
        <dbReference type="SAM" id="MobiDB-lite"/>
    </source>
</evidence>
<dbReference type="PROSITE" id="PS51257">
    <property type="entry name" value="PROKAR_LIPOPROTEIN"/>
    <property type="match status" value="1"/>
</dbReference>
<feature type="region of interest" description="Disordered" evidence="1">
    <location>
        <begin position="19"/>
        <end position="51"/>
    </location>
</feature>
<organism evidence="3 4">
    <name type="scientific">Catenuloplanes niger</name>
    <dbReference type="NCBI Taxonomy" id="587534"/>
    <lineage>
        <taxon>Bacteria</taxon>
        <taxon>Bacillati</taxon>
        <taxon>Actinomycetota</taxon>
        <taxon>Actinomycetes</taxon>
        <taxon>Micromonosporales</taxon>
        <taxon>Micromonosporaceae</taxon>
        <taxon>Catenuloplanes</taxon>
    </lineage>
</organism>
<evidence type="ECO:0000313" key="3">
    <source>
        <dbReference type="EMBL" id="MDR7320466.1"/>
    </source>
</evidence>
<accession>A0AAE3ZKP2</accession>
<keyword evidence="2" id="KW-0732">Signal</keyword>
<protein>
    <recommendedName>
        <fullName evidence="5">Lipoprotein</fullName>
    </recommendedName>
</protein>
<name>A0AAE3ZKP2_9ACTN</name>
<sequence>MRMRSVCVAAAAVLAVSACGGQPEPGPAGDGVVTLRTPGAAASPTAGNRPIIRPDMTVEEIWRQDDAMWACMAEHGVPNRQGATAGDRQSIAPVDDAVLTAASEACAHLEPEHWTVVEERTNPEYPDLMREVVACVQRNGHPHAELKQETTWYIAYGGNDSANAAYEVEEECRRQVFADRIKLYE</sequence>
<reference evidence="3 4" key="1">
    <citation type="submission" date="2023-07" db="EMBL/GenBank/DDBJ databases">
        <title>Sequencing the genomes of 1000 actinobacteria strains.</title>
        <authorList>
            <person name="Klenk H.-P."/>
        </authorList>
    </citation>
    <scope>NUCLEOTIDE SEQUENCE [LARGE SCALE GENOMIC DNA]</scope>
    <source>
        <strain evidence="3 4">DSM 44711</strain>
    </source>
</reference>
<evidence type="ECO:0008006" key="5">
    <source>
        <dbReference type="Google" id="ProtNLM"/>
    </source>
</evidence>
<feature type="chain" id="PRO_5042203978" description="Lipoprotein" evidence="2">
    <location>
        <begin position="21"/>
        <end position="185"/>
    </location>
</feature>
<comment type="caution">
    <text evidence="3">The sequence shown here is derived from an EMBL/GenBank/DDBJ whole genome shotgun (WGS) entry which is preliminary data.</text>
</comment>
<proteinExistence type="predicted"/>
<dbReference type="RefSeq" id="WP_310408979.1">
    <property type="nucleotide sequence ID" value="NZ_JAVDYC010000001.1"/>
</dbReference>
<dbReference type="AlphaFoldDB" id="A0AAE3ZKP2"/>
<gene>
    <name evidence="3" type="ORF">J2S44_000716</name>
</gene>
<feature type="signal peptide" evidence="2">
    <location>
        <begin position="1"/>
        <end position="20"/>
    </location>
</feature>
<evidence type="ECO:0000256" key="2">
    <source>
        <dbReference type="SAM" id="SignalP"/>
    </source>
</evidence>
<evidence type="ECO:0000313" key="4">
    <source>
        <dbReference type="Proteomes" id="UP001183629"/>
    </source>
</evidence>
<dbReference type="EMBL" id="JAVDYC010000001">
    <property type="protein sequence ID" value="MDR7320466.1"/>
    <property type="molecule type" value="Genomic_DNA"/>
</dbReference>
<keyword evidence="4" id="KW-1185">Reference proteome</keyword>
<dbReference type="Proteomes" id="UP001183629">
    <property type="component" value="Unassembled WGS sequence"/>
</dbReference>